<organism evidence="2 3">
    <name type="scientific">Caerostris darwini</name>
    <dbReference type="NCBI Taxonomy" id="1538125"/>
    <lineage>
        <taxon>Eukaryota</taxon>
        <taxon>Metazoa</taxon>
        <taxon>Ecdysozoa</taxon>
        <taxon>Arthropoda</taxon>
        <taxon>Chelicerata</taxon>
        <taxon>Arachnida</taxon>
        <taxon>Araneae</taxon>
        <taxon>Araneomorphae</taxon>
        <taxon>Entelegynae</taxon>
        <taxon>Araneoidea</taxon>
        <taxon>Araneidae</taxon>
        <taxon>Caerostris</taxon>
    </lineage>
</organism>
<feature type="compositionally biased region" description="Basic and acidic residues" evidence="1">
    <location>
        <begin position="1"/>
        <end position="12"/>
    </location>
</feature>
<dbReference type="AlphaFoldDB" id="A0AAV4VAH2"/>
<keyword evidence="3" id="KW-1185">Reference proteome</keyword>
<dbReference type="Proteomes" id="UP001054837">
    <property type="component" value="Unassembled WGS sequence"/>
</dbReference>
<feature type="compositionally biased region" description="Polar residues" evidence="1">
    <location>
        <begin position="48"/>
        <end position="68"/>
    </location>
</feature>
<dbReference type="EMBL" id="BPLQ01012713">
    <property type="protein sequence ID" value="GIY67255.1"/>
    <property type="molecule type" value="Genomic_DNA"/>
</dbReference>
<feature type="compositionally biased region" description="Basic residues" evidence="1">
    <location>
        <begin position="135"/>
        <end position="144"/>
    </location>
</feature>
<feature type="compositionally biased region" description="Basic residues" evidence="1">
    <location>
        <begin position="19"/>
        <end position="32"/>
    </location>
</feature>
<feature type="region of interest" description="Disordered" evidence="1">
    <location>
        <begin position="1"/>
        <end position="32"/>
    </location>
</feature>
<evidence type="ECO:0000256" key="1">
    <source>
        <dbReference type="SAM" id="MobiDB-lite"/>
    </source>
</evidence>
<feature type="region of interest" description="Disordered" evidence="1">
    <location>
        <begin position="48"/>
        <end position="144"/>
    </location>
</feature>
<feature type="compositionally biased region" description="Low complexity" evidence="1">
    <location>
        <begin position="76"/>
        <end position="90"/>
    </location>
</feature>
<evidence type="ECO:0000313" key="2">
    <source>
        <dbReference type="EMBL" id="GIY67255.1"/>
    </source>
</evidence>
<gene>
    <name evidence="2" type="ORF">CDAR_412231</name>
</gene>
<comment type="caution">
    <text evidence="2">The sequence shown here is derived from an EMBL/GenBank/DDBJ whole genome shotgun (WGS) entry which is preliminary data.</text>
</comment>
<reference evidence="2 3" key="1">
    <citation type="submission" date="2021-06" db="EMBL/GenBank/DDBJ databases">
        <title>Caerostris darwini draft genome.</title>
        <authorList>
            <person name="Kono N."/>
            <person name="Arakawa K."/>
        </authorList>
    </citation>
    <scope>NUCLEOTIDE SEQUENCE [LARGE SCALE GENOMIC DNA]</scope>
</reference>
<sequence length="144" mass="15942">MGSKVKKVEHESPSQSHQNRIRKWGKKKSREMRKAKWLQILIAQSLKTKCKSVSNSGIISSAGTSSQDDATEGIESSSSQNNNKSSQSRQTHNLRPRTAAMVSKVTANKVKIIRNNVRKKSANVRSVVGRSSTIKNKKGKSPKK</sequence>
<accession>A0AAV4VAH2</accession>
<protein>
    <submittedName>
        <fullName evidence="2">Uncharacterized protein</fullName>
    </submittedName>
</protein>
<evidence type="ECO:0000313" key="3">
    <source>
        <dbReference type="Proteomes" id="UP001054837"/>
    </source>
</evidence>
<proteinExistence type="predicted"/>
<name>A0AAV4VAH2_9ARAC</name>